<sequence length="106" mass="12271">MNQIENRNLITYGLKTVMYGTSCAPILTFQTIKYSANLKEASKYPLASKVLLRDVYVDWANEMARVFRPDQPPNLPSHRTRTEQNNIISNAIFFIKLAGRQKMNQY</sequence>
<proteinExistence type="predicted"/>
<organism evidence="1 2">
    <name type="scientific">Nephila pilipes</name>
    <name type="common">Giant wood spider</name>
    <name type="synonym">Nephila maculata</name>
    <dbReference type="NCBI Taxonomy" id="299642"/>
    <lineage>
        <taxon>Eukaryota</taxon>
        <taxon>Metazoa</taxon>
        <taxon>Ecdysozoa</taxon>
        <taxon>Arthropoda</taxon>
        <taxon>Chelicerata</taxon>
        <taxon>Arachnida</taxon>
        <taxon>Araneae</taxon>
        <taxon>Araneomorphae</taxon>
        <taxon>Entelegynae</taxon>
        <taxon>Araneoidea</taxon>
        <taxon>Nephilidae</taxon>
        <taxon>Nephila</taxon>
    </lineage>
</organism>
<dbReference type="EMBL" id="BMAW01039102">
    <property type="protein sequence ID" value="GFU54519.1"/>
    <property type="molecule type" value="Genomic_DNA"/>
</dbReference>
<dbReference type="Proteomes" id="UP000887013">
    <property type="component" value="Unassembled WGS sequence"/>
</dbReference>
<dbReference type="OrthoDB" id="7990652at2759"/>
<evidence type="ECO:0000313" key="2">
    <source>
        <dbReference type="Proteomes" id="UP000887013"/>
    </source>
</evidence>
<name>A0A8X6R3B1_NEPPI</name>
<gene>
    <name evidence="1" type="ORF">NPIL_416891</name>
</gene>
<comment type="caution">
    <text evidence="1">The sequence shown here is derived from an EMBL/GenBank/DDBJ whole genome shotgun (WGS) entry which is preliminary data.</text>
</comment>
<reference evidence="1" key="1">
    <citation type="submission" date="2020-08" db="EMBL/GenBank/DDBJ databases">
        <title>Multicomponent nature underlies the extraordinary mechanical properties of spider dragline silk.</title>
        <authorList>
            <person name="Kono N."/>
            <person name="Nakamura H."/>
            <person name="Mori M."/>
            <person name="Yoshida Y."/>
            <person name="Ohtoshi R."/>
            <person name="Malay A.D."/>
            <person name="Moran D.A.P."/>
            <person name="Tomita M."/>
            <person name="Numata K."/>
            <person name="Arakawa K."/>
        </authorList>
    </citation>
    <scope>NUCLEOTIDE SEQUENCE</scope>
</reference>
<dbReference type="AlphaFoldDB" id="A0A8X6R3B1"/>
<keyword evidence="2" id="KW-1185">Reference proteome</keyword>
<protein>
    <submittedName>
        <fullName evidence="1">Uncharacterized protein</fullName>
    </submittedName>
</protein>
<evidence type="ECO:0000313" key="1">
    <source>
        <dbReference type="EMBL" id="GFU54519.1"/>
    </source>
</evidence>
<accession>A0A8X6R3B1</accession>